<dbReference type="InterPro" id="IPR007497">
    <property type="entry name" value="SIMPL/DUF541"/>
</dbReference>
<comment type="caution">
    <text evidence="1">The sequence shown here is derived from an EMBL/GenBank/DDBJ whole genome shotgun (WGS) entry which is preliminary data.</text>
</comment>
<proteinExistence type="predicted"/>
<dbReference type="PANTHER" id="PTHR34387:SF1">
    <property type="entry name" value="PERIPLASMIC IMMUNOGENIC PROTEIN"/>
    <property type="match status" value="1"/>
</dbReference>
<dbReference type="Pfam" id="PF04402">
    <property type="entry name" value="SIMPL"/>
    <property type="match status" value="1"/>
</dbReference>
<dbReference type="InterPro" id="IPR052022">
    <property type="entry name" value="26kDa_periplasmic_antigen"/>
</dbReference>
<dbReference type="EMBL" id="MFLS01000024">
    <property type="protein sequence ID" value="OGG72089.1"/>
    <property type="molecule type" value="Genomic_DNA"/>
</dbReference>
<protein>
    <recommendedName>
        <fullName evidence="3">26 kDa periplasmic immunogenic protein</fullName>
    </recommendedName>
</protein>
<sequence>MNDADKTIHIDPPKHIRFAAVAALSMLALFLLVETLNAFDNIGRSETPAMNTITVSGEGRITASPDIARISFTVMQDASTVAAAQEIVTEQMNDVLEYLEDEGIGEEDLKTTSYTVSPQYSYPNPCPPGTYCVTERTPKLIGYQVSHAVELTVRDLDMVGALLAGLGSRNVQNLYGPNFTLDDPDAVQNEARVEAIAEAKTEAKTLAKQLGVRLVRIVNFSEGSNYPIFYGKDAVYGTGGAESASIPGIPTGGNEYTSYVTITYEIR</sequence>
<accession>A0A1F6EEL0</accession>
<name>A0A1F6EEL0_9BACT</name>
<dbReference type="Gene3D" id="3.30.70.2970">
    <property type="entry name" value="Protein of unknown function (DUF541), domain 2"/>
    <property type="match status" value="1"/>
</dbReference>
<evidence type="ECO:0000313" key="1">
    <source>
        <dbReference type="EMBL" id="OGG72089.1"/>
    </source>
</evidence>
<evidence type="ECO:0000313" key="2">
    <source>
        <dbReference type="Proteomes" id="UP000178392"/>
    </source>
</evidence>
<gene>
    <name evidence="1" type="ORF">A3E65_02490</name>
</gene>
<dbReference type="Gene3D" id="3.30.110.170">
    <property type="entry name" value="Protein of unknown function (DUF541), domain 1"/>
    <property type="match status" value="1"/>
</dbReference>
<evidence type="ECO:0008006" key="3">
    <source>
        <dbReference type="Google" id="ProtNLM"/>
    </source>
</evidence>
<dbReference type="AlphaFoldDB" id="A0A1F6EEL0"/>
<organism evidence="1 2">
    <name type="scientific">Candidatus Kaiserbacteria bacterium RIFCSPHIGHO2_12_FULL_56_13</name>
    <dbReference type="NCBI Taxonomy" id="1798505"/>
    <lineage>
        <taxon>Bacteria</taxon>
        <taxon>Candidatus Kaiseribacteriota</taxon>
    </lineage>
</organism>
<reference evidence="1 2" key="1">
    <citation type="journal article" date="2016" name="Nat. Commun.">
        <title>Thousands of microbial genomes shed light on interconnected biogeochemical processes in an aquifer system.</title>
        <authorList>
            <person name="Anantharaman K."/>
            <person name="Brown C.T."/>
            <person name="Hug L.A."/>
            <person name="Sharon I."/>
            <person name="Castelle C.J."/>
            <person name="Probst A.J."/>
            <person name="Thomas B.C."/>
            <person name="Singh A."/>
            <person name="Wilkins M.J."/>
            <person name="Karaoz U."/>
            <person name="Brodie E.L."/>
            <person name="Williams K.H."/>
            <person name="Hubbard S.S."/>
            <person name="Banfield J.F."/>
        </authorList>
    </citation>
    <scope>NUCLEOTIDE SEQUENCE [LARGE SCALE GENOMIC DNA]</scope>
</reference>
<dbReference type="GO" id="GO:0006974">
    <property type="term" value="P:DNA damage response"/>
    <property type="evidence" value="ECO:0007669"/>
    <property type="project" value="TreeGrafter"/>
</dbReference>
<dbReference type="PANTHER" id="PTHR34387">
    <property type="entry name" value="SLR1258 PROTEIN"/>
    <property type="match status" value="1"/>
</dbReference>
<dbReference type="Proteomes" id="UP000178392">
    <property type="component" value="Unassembled WGS sequence"/>
</dbReference>